<sequence length="75" mass="8042">MQFSRRDNTAGASCGTQGTPLTAPAGLERGFYPHLNSAELSQPQYRDPKVLPAGASASRPRLSDPETQRPLTQTS</sequence>
<evidence type="ECO:0000256" key="1">
    <source>
        <dbReference type="SAM" id="MobiDB-lite"/>
    </source>
</evidence>
<reference evidence="2 3" key="1">
    <citation type="submission" date="2019-05" db="EMBL/GenBank/DDBJ databases">
        <title>Another draft genome of Portunus trituberculatus and its Hox gene families provides insights of decapod evolution.</title>
        <authorList>
            <person name="Jeong J.-H."/>
            <person name="Song I."/>
            <person name="Kim S."/>
            <person name="Choi T."/>
            <person name="Kim D."/>
            <person name="Ryu S."/>
            <person name="Kim W."/>
        </authorList>
    </citation>
    <scope>NUCLEOTIDE SEQUENCE [LARGE SCALE GENOMIC DNA]</scope>
    <source>
        <tissue evidence="2">Muscle</tissue>
    </source>
</reference>
<feature type="region of interest" description="Disordered" evidence="1">
    <location>
        <begin position="1"/>
        <end position="75"/>
    </location>
</feature>
<dbReference type="Proteomes" id="UP000324222">
    <property type="component" value="Unassembled WGS sequence"/>
</dbReference>
<dbReference type="AlphaFoldDB" id="A0A5B7D707"/>
<dbReference type="EMBL" id="VSRR010000556">
    <property type="protein sequence ID" value="MPC17055.1"/>
    <property type="molecule type" value="Genomic_DNA"/>
</dbReference>
<evidence type="ECO:0000313" key="2">
    <source>
        <dbReference type="EMBL" id="MPC17055.1"/>
    </source>
</evidence>
<accession>A0A5B7D707</accession>
<keyword evidence="3" id="KW-1185">Reference proteome</keyword>
<proteinExistence type="predicted"/>
<organism evidence="2 3">
    <name type="scientific">Portunus trituberculatus</name>
    <name type="common">Swimming crab</name>
    <name type="synonym">Neptunus trituberculatus</name>
    <dbReference type="NCBI Taxonomy" id="210409"/>
    <lineage>
        <taxon>Eukaryota</taxon>
        <taxon>Metazoa</taxon>
        <taxon>Ecdysozoa</taxon>
        <taxon>Arthropoda</taxon>
        <taxon>Crustacea</taxon>
        <taxon>Multicrustacea</taxon>
        <taxon>Malacostraca</taxon>
        <taxon>Eumalacostraca</taxon>
        <taxon>Eucarida</taxon>
        <taxon>Decapoda</taxon>
        <taxon>Pleocyemata</taxon>
        <taxon>Brachyura</taxon>
        <taxon>Eubrachyura</taxon>
        <taxon>Portunoidea</taxon>
        <taxon>Portunidae</taxon>
        <taxon>Portuninae</taxon>
        <taxon>Portunus</taxon>
    </lineage>
</organism>
<feature type="compositionally biased region" description="Polar residues" evidence="1">
    <location>
        <begin position="10"/>
        <end position="20"/>
    </location>
</feature>
<gene>
    <name evidence="2" type="ORF">E2C01_009900</name>
</gene>
<evidence type="ECO:0000313" key="3">
    <source>
        <dbReference type="Proteomes" id="UP000324222"/>
    </source>
</evidence>
<protein>
    <submittedName>
        <fullName evidence="2">Uncharacterized protein</fullName>
    </submittedName>
</protein>
<comment type="caution">
    <text evidence="2">The sequence shown here is derived from an EMBL/GenBank/DDBJ whole genome shotgun (WGS) entry which is preliminary data.</text>
</comment>
<name>A0A5B7D707_PORTR</name>